<accession>A0ABR1YU17</accession>
<comment type="caution">
    <text evidence="1">The sequence shown here is derived from an EMBL/GenBank/DDBJ whole genome shotgun (WGS) entry which is preliminary data.</text>
</comment>
<protein>
    <submittedName>
        <fullName evidence="1">Uncharacterized protein</fullName>
    </submittedName>
</protein>
<evidence type="ECO:0000313" key="1">
    <source>
        <dbReference type="EMBL" id="KAK8238488.1"/>
    </source>
</evidence>
<gene>
    <name evidence="1" type="ORF">HDK90DRAFT_510112</name>
</gene>
<name>A0ABR1YU17_9PEZI</name>
<dbReference type="EMBL" id="JBBWRZ010000004">
    <property type="protein sequence ID" value="KAK8238488.1"/>
    <property type="molecule type" value="Genomic_DNA"/>
</dbReference>
<organism evidence="1 2">
    <name type="scientific">Phyllosticta capitalensis</name>
    <dbReference type="NCBI Taxonomy" id="121624"/>
    <lineage>
        <taxon>Eukaryota</taxon>
        <taxon>Fungi</taxon>
        <taxon>Dikarya</taxon>
        <taxon>Ascomycota</taxon>
        <taxon>Pezizomycotina</taxon>
        <taxon>Dothideomycetes</taxon>
        <taxon>Dothideomycetes incertae sedis</taxon>
        <taxon>Botryosphaeriales</taxon>
        <taxon>Phyllostictaceae</taxon>
        <taxon>Phyllosticta</taxon>
    </lineage>
</organism>
<dbReference type="Proteomes" id="UP001492380">
    <property type="component" value="Unassembled WGS sequence"/>
</dbReference>
<proteinExistence type="predicted"/>
<evidence type="ECO:0000313" key="2">
    <source>
        <dbReference type="Proteomes" id="UP001492380"/>
    </source>
</evidence>
<keyword evidence="2" id="KW-1185">Reference proteome</keyword>
<sequence length="180" mass="19892">MRYLKRARKKLKDIIRRKAGKLSAPIHSTAVSLEHNLCKLPDTADGSSTRASVEEITNSFQGRFTTTFTKSNDTLGDLEDTDGTKVNTNILHAPLLPQGPFPVKESSMVINDIPGHTPLFFAMDCDSKEIPNLNPFPAGLPTPESRDNQRKKPVISEAAARVLGLPPYTCTRQTIREVHN</sequence>
<reference evidence="1 2" key="1">
    <citation type="submission" date="2024-04" db="EMBL/GenBank/DDBJ databases">
        <title>Phyllosticta paracitricarpa is synonymous to the EU quarantine fungus P. citricarpa based on phylogenomic analyses.</title>
        <authorList>
            <consortium name="Lawrence Berkeley National Laboratory"/>
            <person name="Van Ingen-Buijs V.A."/>
            <person name="Van Westerhoven A.C."/>
            <person name="Haridas S."/>
            <person name="Skiadas P."/>
            <person name="Martin F."/>
            <person name="Groenewald J.Z."/>
            <person name="Crous P.W."/>
            <person name="Seidl M.F."/>
        </authorList>
    </citation>
    <scope>NUCLEOTIDE SEQUENCE [LARGE SCALE GENOMIC DNA]</scope>
    <source>
        <strain evidence="1 2">CBS 123374</strain>
    </source>
</reference>